<protein>
    <submittedName>
        <fullName evidence="1">DUF1800 domain-containing protein</fullName>
    </submittedName>
</protein>
<dbReference type="InterPro" id="IPR014917">
    <property type="entry name" value="DUF1800"/>
</dbReference>
<gene>
    <name evidence="1" type="ORF">H8S84_16915</name>
</gene>
<dbReference type="Pfam" id="PF08811">
    <property type="entry name" value="DUF1800"/>
    <property type="match status" value="1"/>
</dbReference>
<dbReference type="EMBL" id="JACRVF010000005">
    <property type="protein sequence ID" value="MBC5994528.1"/>
    <property type="molecule type" value="Genomic_DNA"/>
</dbReference>
<sequence>MAIWNVTSAQHLLSRCLFGYTSRDITLALSYTKNDYVNKVLLAPVTAPAPPGNWINEEPALADSATRATRQKDLVNWWIQLMLQDNSLQEKMVLFWHNHFVSEMIKVAHPQHMYWQNHLFRTHAFGNFRTLTKAVTTNAAMLIYLDGISNTKNKPNENYARELLELFTLGIGNYTDTDVKEAARALTGWQVDKLRPFLNPGKFDNTSKTFLGKTENYNHDTLIDAIFKSPKTAEHICTKLYKEFICSKTDAPFIKQMATVLLDADYEIKPLLAFMLNSDHFYDTRFIGSKIKSPVDLLVGTLKAFEVSNPEYNYLADVLRLLQQNLFNPPNVRGWEGQRKWISSSTFPNRQALTDSYINGKRLNGQSIKFQIDGLAYARTYTSCNNAIVFVNEVSTQLVRYPLSANKKNLLLNILLEGTTPTEWSTNSPMAVTRLKNFFKALMRLPEYQLC</sequence>
<accession>A0A923N856</accession>
<name>A0A923N856_9BACT</name>
<reference evidence="1" key="1">
    <citation type="submission" date="2020-08" db="EMBL/GenBank/DDBJ databases">
        <title>Pontibacter sp. SD6 16S ribosomal RNA gene Genome sequencing and assembly.</title>
        <authorList>
            <person name="Kang M."/>
        </authorList>
    </citation>
    <scope>NUCLEOTIDE SEQUENCE</scope>
    <source>
        <strain evidence="1">SD6</strain>
    </source>
</reference>
<comment type="caution">
    <text evidence="1">The sequence shown here is derived from an EMBL/GenBank/DDBJ whole genome shotgun (WGS) entry which is preliminary data.</text>
</comment>
<keyword evidence="2" id="KW-1185">Reference proteome</keyword>
<dbReference type="AlphaFoldDB" id="A0A923N856"/>
<dbReference type="Proteomes" id="UP000603640">
    <property type="component" value="Unassembled WGS sequence"/>
</dbReference>
<evidence type="ECO:0000313" key="2">
    <source>
        <dbReference type="Proteomes" id="UP000603640"/>
    </source>
</evidence>
<proteinExistence type="predicted"/>
<evidence type="ECO:0000313" key="1">
    <source>
        <dbReference type="EMBL" id="MBC5994528.1"/>
    </source>
</evidence>
<dbReference type="RefSeq" id="WP_187068545.1">
    <property type="nucleotide sequence ID" value="NZ_JACRVF010000005.1"/>
</dbReference>
<organism evidence="1 2">
    <name type="scientific">Pontibacter cellulosilyticus</name>
    <dbReference type="NCBI Taxonomy" id="1720253"/>
    <lineage>
        <taxon>Bacteria</taxon>
        <taxon>Pseudomonadati</taxon>
        <taxon>Bacteroidota</taxon>
        <taxon>Cytophagia</taxon>
        <taxon>Cytophagales</taxon>
        <taxon>Hymenobacteraceae</taxon>
        <taxon>Pontibacter</taxon>
    </lineage>
</organism>